<dbReference type="Pfam" id="PF14559">
    <property type="entry name" value="TPR_19"/>
    <property type="match status" value="1"/>
</dbReference>
<dbReference type="Proteomes" id="UP000553706">
    <property type="component" value="Unassembled WGS sequence"/>
</dbReference>
<name>A0A840VEA1_9PROT</name>
<dbReference type="Pfam" id="PF13469">
    <property type="entry name" value="Sulfotransfer_3"/>
    <property type="match status" value="1"/>
</dbReference>
<reference evidence="2 3" key="1">
    <citation type="submission" date="2020-08" db="EMBL/GenBank/DDBJ databases">
        <title>Genomic Encyclopedia of Type Strains, Phase IV (KMG-IV): sequencing the most valuable type-strain genomes for metagenomic binning, comparative biology and taxonomic classification.</title>
        <authorList>
            <person name="Goeker M."/>
        </authorList>
    </citation>
    <scope>NUCLEOTIDE SEQUENCE [LARGE SCALE GENOMIC DNA]</scope>
    <source>
        <strain evidence="2 3">DSM 27026</strain>
    </source>
</reference>
<dbReference type="EMBL" id="JACHFJ010000005">
    <property type="protein sequence ID" value="MBB5373197.1"/>
    <property type="molecule type" value="Genomic_DNA"/>
</dbReference>
<dbReference type="InterPro" id="IPR027417">
    <property type="entry name" value="P-loop_NTPase"/>
</dbReference>
<dbReference type="RefSeq" id="WP_183266216.1">
    <property type="nucleotide sequence ID" value="NZ_JACHFJ010000005.1"/>
</dbReference>
<dbReference type="Gene3D" id="1.25.40.10">
    <property type="entry name" value="Tetratricopeptide repeat domain"/>
    <property type="match status" value="1"/>
</dbReference>
<dbReference type="PANTHER" id="PTHR12788:SF10">
    <property type="entry name" value="PROTEIN-TYROSINE SULFOTRANSFERASE"/>
    <property type="match status" value="1"/>
</dbReference>
<dbReference type="PANTHER" id="PTHR12788">
    <property type="entry name" value="PROTEIN-TYROSINE SULFOTRANSFERASE 2"/>
    <property type="match status" value="1"/>
</dbReference>
<keyword evidence="1" id="KW-0808">Transferase</keyword>
<dbReference type="SUPFAM" id="SSF52540">
    <property type="entry name" value="P-loop containing nucleoside triphosphate hydrolases"/>
    <property type="match status" value="1"/>
</dbReference>
<gene>
    <name evidence="2" type="ORF">HNP71_001456</name>
</gene>
<keyword evidence="3" id="KW-1185">Reference proteome</keyword>
<sequence length="478" mass="52396">MGQGRHADALAPAAEALKAGPKDASAQHMMGVVLTETGNAAAGEYHYRRAIKLLGREDELALSNLAWNLRQQGRLDEAAELYGKVIGPQSDNRRGIGGYAQVEFERGNREKAIALLDGALARWPDDRTLRLLRVMADLAMNQPQAALDRLGPPEALVPLEMLSMGQAMAQLGRRQEAVTAFATARHIQRERNGLAYKPAPLEARAAAYKAYFTADRVQPLPRAGAGAFTPVFLLGFPRSGSGLLEQLLAHVAGFAAGDEAAPVAGLADEVARLAGGGAPYPEALDDFLVANGVESPERLRTLYESRRARLGLLRPGVRFVTDRAASNFWHLGLIKLLYPEAPIIHVLRHPYDLMLSNFGQDRKLEGNAQASVPALARYFSLQARMIGHYRGQLTLRYLPVRYEALVRNPQAVLRAVLDFIGVEEAPPGEAELRESVHERAAFRHKAYLAEMPHLFDDVREELTPWISAMGYENGEAEP</sequence>
<dbReference type="InterPro" id="IPR011990">
    <property type="entry name" value="TPR-like_helical_dom_sf"/>
</dbReference>
<dbReference type="AlphaFoldDB" id="A0A840VEA1"/>
<dbReference type="SUPFAM" id="SSF48452">
    <property type="entry name" value="TPR-like"/>
    <property type="match status" value="1"/>
</dbReference>
<evidence type="ECO:0000313" key="2">
    <source>
        <dbReference type="EMBL" id="MBB5373197.1"/>
    </source>
</evidence>
<evidence type="ECO:0000256" key="1">
    <source>
        <dbReference type="ARBA" id="ARBA00022679"/>
    </source>
</evidence>
<dbReference type="GO" id="GO:0008476">
    <property type="term" value="F:protein-tyrosine sulfotransferase activity"/>
    <property type="evidence" value="ECO:0007669"/>
    <property type="project" value="InterPro"/>
</dbReference>
<dbReference type="InterPro" id="IPR026634">
    <property type="entry name" value="TPST-like"/>
</dbReference>
<evidence type="ECO:0000313" key="3">
    <source>
        <dbReference type="Proteomes" id="UP000553706"/>
    </source>
</evidence>
<protein>
    <submittedName>
        <fullName evidence="2">Tetratricopeptide (TPR) repeat protein</fullName>
    </submittedName>
</protein>
<comment type="caution">
    <text evidence="2">The sequence shown here is derived from an EMBL/GenBank/DDBJ whole genome shotgun (WGS) entry which is preliminary data.</text>
</comment>
<dbReference type="Gene3D" id="3.40.50.300">
    <property type="entry name" value="P-loop containing nucleotide triphosphate hydrolases"/>
    <property type="match status" value="1"/>
</dbReference>
<accession>A0A840VEA1</accession>
<organism evidence="2 3">
    <name type="scientific">Acidocella aromatica</name>
    <dbReference type="NCBI Taxonomy" id="1303579"/>
    <lineage>
        <taxon>Bacteria</taxon>
        <taxon>Pseudomonadati</taxon>
        <taxon>Pseudomonadota</taxon>
        <taxon>Alphaproteobacteria</taxon>
        <taxon>Acetobacterales</taxon>
        <taxon>Acidocellaceae</taxon>
        <taxon>Acidocella</taxon>
    </lineage>
</organism>
<proteinExistence type="predicted"/>